<dbReference type="InterPro" id="IPR011989">
    <property type="entry name" value="ARM-like"/>
</dbReference>
<feature type="domain" description="Importin subunit beta-1/Transportin-1-like TPR repeats" evidence="2">
    <location>
        <begin position="137"/>
        <end position="241"/>
    </location>
</feature>
<dbReference type="InterPro" id="IPR016024">
    <property type="entry name" value="ARM-type_fold"/>
</dbReference>
<feature type="domain" description="Importin subunit beta-1/Transportin-1-like TPR repeats" evidence="2">
    <location>
        <begin position="1"/>
        <end position="72"/>
    </location>
</feature>
<keyword evidence="1" id="KW-0677">Repeat</keyword>
<dbReference type="OrthoDB" id="1732654at2759"/>
<dbReference type="Gene3D" id="1.25.10.10">
    <property type="entry name" value="Leucine-rich Repeat Variant"/>
    <property type="match status" value="2"/>
</dbReference>
<reference evidence="3 4" key="1">
    <citation type="submission" date="2019-09" db="EMBL/GenBank/DDBJ databases">
        <title>A chromosome-level genome assembly of the Chinese tupelo Nyssa sinensis.</title>
        <authorList>
            <person name="Yang X."/>
            <person name="Kang M."/>
            <person name="Yang Y."/>
            <person name="Xiong H."/>
            <person name="Wang M."/>
            <person name="Zhang Z."/>
            <person name="Wang Z."/>
            <person name="Wu H."/>
            <person name="Ma T."/>
            <person name="Liu J."/>
            <person name="Xi Z."/>
        </authorList>
    </citation>
    <scope>NUCLEOTIDE SEQUENCE [LARGE SCALE GENOMIC DNA]</scope>
    <source>
        <strain evidence="3">J267</strain>
        <tissue evidence="3">Leaf</tissue>
    </source>
</reference>
<dbReference type="Proteomes" id="UP000325577">
    <property type="component" value="Linkage Group LG18"/>
</dbReference>
<organism evidence="3 4">
    <name type="scientific">Nyssa sinensis</name>
    <dbReference type="NCBI Taxonomy" id="561372"/>
    <lineage>
        <taxon>Eukaryota</taxon>
        <taxon>Viridiplantae</taxon>
        <taxon>Streptophyta</taxon>
        <taxon>Embryophyta</taxon>
        <taxon>Tracheophyta</taxon>
        <taxon>Spermatophyta</taxon>
        <taxon>Magnoliopsida</taxon>
        <taxon>eudicotyledons</taxon>
        <taxon>Gunneridae</taxon>
        <taxon>Pentapetalae</taxon>
        <taxon>asterids</taxon>
        <taxon>Cornales</taxon>
        <taxon>Nyssaceae</taxon>
        <taxon>Nyssa</taxon>
    </lineage>
</organism>
<keyword evidence="4" id="KW-1185">Reference proteome</keyword>
<evidence type="ECO:0000313" key="4">
    <source>
        <dbReference type="Proteomes" id="UP000325577"/>
    </source>
</evidence>
<dbReference type="SUPFAM" id="SSF48371">
    <property type="entry name" value="ARM repeat"/>
    <property type="match status" value="1"/>
</dbReference>
<dbReference type="EMBL" id="CM018041">
    <property type="protein sequence ID" value="KAA8534677.1"/>
    <property type="molecule type" value="Genomic_DNA"/>
</dbReference>
<gene>
    <name evidence="3" type="ORF">F0562_032194</name>
</gene>
<evidence type="ECO:0000259" key="2">
    <source>
        <dbReference type="Pfam" id="PF25574"/>
    </source>
</evidence>
<protein>
    <recommendedName>
        <fullName evidence="2">Importin subunit beta-1/Transportin-1-like TPR repeats domain-containing protein</fullName>
    </recommendedName>
</protein>
<evidence type="ECO:0000256" key="1">
    <source>
        <dbReference type="ARBA" id="ARBA00022737"/>
    </source>
</evidence>
<name>A0A5J5AYW2_9ASTE</name>
<proteinExistence type="predicted"/>
<dbReference type="InterPro" id="IPR058584">
    <property type="entry name" value="IMB1_TNPO1-like_TPR"/>
</dbReference>
<dbReference type="Pfam" id="PF25574">
    <property type="entry name" value="TPR_IMB1"/>
    <property type="match status" value="2"/>
</dbReference>
<sequence length="267" mass="28526">MTHPLKGLSSGELHGFFKPPIFFCFGDVVLAIGEHLEKAIPMMQGASEICAQMGNSDEEMVQYGNQLRYNILLLRLGSLRSVLMVVVAVTNGVTGDPRGCTATAEHDGSIATDFSSPFITVGNGGDWVANLIGTDSSLGCAILVGVVGDICRALDDRVVPYCDGIMTHPLKSLSGGELHGSVKPPIVFYFWDVVLTIGEHLEKYLPYAIPMMQGACEICAQMGNSDEEMVEYGNQLRRSILLLRLGGLRSVLMVVVAITNGGGSGLC</sequence>
<accession>A0A5J5AYW2</accession>
<evidence type="ECO:0000313" key="3">
    <source>
        <dbReference type="EMBL" id="KAA8534677.1"/>
    </source>
</evidence>
<dbReference type="AlphaFoldDB" id="A0A5J5AYW2"/>